<dbReference type="Proteomes" id="UP001222932">
    <property type="component" value="Unassembled WGS sequence"/>
</dbReference>
<dbReference type="PANTHER" id="PTHR30615">
    <property type="entry name" value="UNCHARACTERIZED PROTEIN YJBQ-RELATED"/>
    <property type="match status" value="1"/>
</dbReference>
<dbReference type="PROSITE" id="PS01314">
    <property type="entry name" value="UPF0047"/>
    <property type="match status" value="1"/>
</dbReference>
<dbReference type="PIRSF" id="PIRSF004681">
    <property type="entry name" value="UCP004681"/>
    <property type="match status" value="1"/>
</dbReference>
<dbReference type="NCBIfam" id="TIGR00149">
    <property type="entry name" value="TIGR00149_YjbQ"/>
    <property type="match status" value="1"/>
</dbReference>
<organism evidence="2 3">
    <name type="scientific">Cutaneotrichosporon spelunceum</name>
    <dbReference type="NCBI Taxonomy" id="1672016"/>
    <lineage>
        <taxon>Eukaryota</taxon>
        <taxon>Fungi</taxon>
        <taxon>Dikarya</taxon>
        <taxon>Basidiomycota</taxon>
        <taxon>Agaricomycotina</taxon>
        <taxon>Tremellomycetes</taxon>
        <taxon>Trichosporonales</taxon>
        <taxon>Trichosporonaceae</taxon>
        <taxon>Cutaneotrichosporon</taxon>
    </lineage>
</organism>
<sequence length="155" mass="17451">MPWQKTFRLPYHKKGMHLVTRDVVRECEEGLRGVEVGIFTLNCLHTSAGLTVNENADPSVRTDMDMALDRIVPESFPWEHTDEGPDDSVSHLKTSLVGNSITLPISRGKLVLGTWQGIYLAEFRYSGNGWAGHGEGRKVVATILPELWYRHSCFL</sequence>
<evidence type="ECO:0000313" key="3">
    <source>
        <dbReference type="Proteomes" id="UP001222932"/>
    </source>
</evidence>
<dbReference type="EMBL" id="BTCM01000003">
    <property type="protein sequence ID" value="GMK56978.1"/>
    <property type="molecule type" value="Genomic_DNA"/>
</dbReference>
<keyword evidence="3" id="KW-1185">Reference proteome</keyword>
<dbReference type="InterPro" id="IPR035917">
    <property type="entry name" value="YjbQ-like_sf"/>
</dbReference>
<evidence type="ECO:0008006" key="4">
    <source>
        <dbReference type="Google" id="ProtNLM"/>
    </source>
</evidence>
<name>A0AAD3YCC6_9TREE</name>
<proteinExistence type="inferred from homology"/>
<accession>A0AAD3YCC6</accession>
<dbReference type="PANTHER" id="PTHR30615:SF8">
    <property type="entry name" value="UPF0047 PROTEIN C4A8.02C"/>
    <property type="match status" value="1"/>
</dbReference>
<reference evidence="2" key="2">
    <citation type="submission" date="2023-06" db="EMBL/GenBank/DDBJ databases">
        <authorList>
            <person name="Kobayashi Y."/>
            <person name="Kayamori A."/>
            <person name="Aoki K."/>
            <person name="Shiwa Y."/>
            <person name="Fujita N."/>
            <person name="Sugita T."/>
            <person name="Iwasaki W."/>
            <person name="Tanaka N."/>
            <person name="Takashima M."/>
        </authorList>
    </citation>
    <scope>NUCLEOTIDE SEQUENCE</scope>
    <source>
        <strain evidence="2">HIS016</strain>
    </source>
</reference>
<dbReference type="InterPro" id="IPR001602">
    <property type="entry name" value="UPF0047_YjbQ-like"/>
</dbReference>
<gene>
    <name evidence="2" type="ORF">CspeluHIS016_0308180</name>
</gene>
<dbReference type="Gene3D" id="2.60.120.460">
    <property type="entry name" value="YjbQ-like"/>
    <property type="match status" value="1"/>
</dbReference>
<comment type="caution">
    <text evidence="2">The sequence shown here is derived from an EMBL/GenBank/DDBJ whole genome shotgun (WGS) entry which is preliminary data.</text>
</comment>
<evidence type="ECO:0000313" key="2">
    <source>
        <dbReference type="EMBL" id="GMK56978.1"/>
    </source>
</evidence>
<protein>
    <recommendedName>
        <fullName evidence="4">Secondary thiamine-phosphate synthase enzyme</fullName>
    </recommendedName>
</protein>
<comment type="similarity">
    <text evidence="1">Belongs to the UPF0047 family.</text>
</comment>
<dbReference type="Pfam" id="PF01894">
    <property type="entry name" value="YjbQ"/>
    <property type="match status" value="1"/>
</dbReference>
<reference evidence="2" key="1">
    <citation type="journal article" date="2023" name="BMC Genomics">
        <title>Chromosome-level genome assemblies of Cutaneotrichosporon spp. (Trichosporonales, Basidiomycota) reveal imbalanced evolution between nucleotide sequences and chromosome synteny.</title>
        <authorList>
            <person name="Kobayashi Y."/>
            <person name="Kayamori A."/>
            <person name="Aoki K."/>
            <person name="Shiwa Y."/>
            <person name="Matsutani M."/>
            <person name="Fujita N."/>
            <person name="Sugita T."/>
            <person name="Iwasaki W."/>
            <person name="Tanaka N."/>
            <person name="Takashima M."/>
        </authorList>
    </citation>
    <scope>NUCLEOTIDE SEQUENCE</scope>
    <source>
        <strain evidence="2">HIS016</strain>
    </source>
</reference>
<dbReference type="SUPFAM" id="SSF111038">
    <property type="entry name" value="YjbQ-like"/>
    <property type="match status" value="1"/>
</dbReference>
<dbReference type="AlphaFoldDB" id="A0AAD3YCC6"/>
<evidence type="ECO:0000256" key="1">
    <source>
        <dbReference type="ARBA" id="ARBA00005534"/>
    </source>
</evidence>